<dbReference type="EMBL" id="FXUG01000017">
    <property type="protein sequence ID" value="SMP74158.1"/>
    <property type="molecule type" value="Genomic_DNA"/>
</dbReference>
<feature type="compositionally biased region" description="Low complexity" evidence="2">
    <location>
        <begin position="338"/>
        <end position="349"/>
    </location>
</feature>
<feature type="region of interest" description="Disordered" evidence="2">
    <location>
        <begin position="1"/>
        <end position="35"/>
    </location>
</feature>
<keyword evidence="1" id="KW-0560">Oxidoreductase</keyword>
<dbReference type="PANTHER" id="PTHR21363">
    <property type="entry name" value="PREPHENATE DEHYDROGENASE"/>
    <property type="match status" value="1"/>
</dbReference>
<evidence type="ECO:0000256" key="2">
    <source>
        <dbReference type="SAM" id="MobiDB-lite"/>
    </source>
</evidence>
<dbReference type="SUPFAM" id="SSF48179">
    <property type="entry name" value="6-phosphogluconate dehydrogenase C-terminal domain-like"/>
    <property type="match status" value="1"/>
</dbReference>
<proteinExistence type="predicted"/>
<gene>
    <name evidence="4" type="ORF">SAMN06265222_11771</name>
</gene>
<dbReference type="Pfam" id="PF20463">
    <property type="entry name" value="PDH_C"/>
    <property type="match status" value="1"/>
</dbReference>
<dbReference type="SUPFAM" id="SSF51735">
    <property type="entry name" value="NAD(P)-binding Rossmann-fold domains"/>
    <property type="match status" value="1"/>
</dbReference>
<dbReference type="Proteomes" id="UP001158067">
    <property type="component" value="Unassembled WGS sequence"/>
</dbReference>
<dbReference type="InterPro" id="IPR008927">
    <property type="entry name" value="6-PGluconate_DH-like_C_sf"/>
</dbReference>
<sequence>MHAGNPKSSDAGDEFSGTPGEDPPPRWEEARRSDILSFVSTSPQEPLSRTPTSPPSVAIVGLGLLGGSVALALRQTHPDIRIVGCARREETRQFAIENGVVDSATDDLIAACSDVDIVVIATPVDQIADTAVTIGRACPRVVMTDVGSTKLGITQAVAEHPEIAARFVAAHPIAGSEKTGIQNSRADLFQGRPIVITPLEIAAPSDSPATDSGVIHTIEEFWRATGGHVTRMTPQRHDELLAISSHMPHLMASLIAGQLPEEARPLAGTGWLSTTRIAAGAPGLWTAIVAENRSAIVAALKSTQAELDVLIQRIENHEDEAVRDWLTVAQTTRQNTPSSQSTASSSAGG</sequence>
<comment type="caution">
    <text evidence="4">The sequence shown here is derived from an EMBL/GenBank/DDBJ whole genome shotgun (WGS) entry which is preliminary data.</text>
</comment>
<dbReference type="InterPro" id="IPR003099">
    <property type="entry name" value="Prephen_DH"/>
</dbReference>
<dbReference type="Gene3D" id="1.10.3660.10">
    <property type="entry name" value="6-phosphogluconate dehydrogenase C-terminal like domain"/>
    <property type="match status" value="1"/>
</dbReference>
<dbReference type="RefSeq" id="WP_283434848.1">
    <property type="nucleotide sequence ID" value="NZ_FXUG01000017.1"/>
</dbReference>
<feature type="domain" description="Prephenate/arogenate dehydrogenase" evidence="3">
    <location>
        <begin position="55"/>
        <end position="344"/>
    </location>
</feature>
<organism evidence="4 5">
    <name type="scientific">Neorhodopirellula lusitana</name>
    <dbReference type="NCBI Taxonomy" id="445327"/>
    <lineage>
        <taxon>Bacteria</taxon>
        <taxon>Pseudomonadati</taxon>
        <taxon>Planctomycetota</taxon>
        <taxon>Planctomycetia</taxon>
        <taxon>Pirellulales</taxon>
        <taxon>Pirellulaceae</taxon>
        <taxon>Neorhodopirellula</taxon>
    </lineage>
</organism>
<evidence type="ECO:0000256" key="1">
    <source>
        <dbReference type="ARBA" id="ARBA00023002"/>
    </source>
</evidence>
<dbReference type="InterPro" id="IPR046826">
    <property type="entry name" value="PDH_N"/>
</dbReference>
<dbReference type="Pfam" id="PF02153">
    <property type="entry name" value="PDH_N"/>
    <property type="match status" value="1"/>
</dbReference>
<dbReference type="PROSITE" id="PS51176">
    <property type="entry name" value="PDH_ADH"/>
    <property type="match status" value="1"/>
</dbReference>
<reference evidence="4 5" key="1">
    <citation type="submission" date="2017-05" db="EMBL/GenBank/DDBJ databases">
        <authorList>
            <person name="Varghese N."/>
            <person name="Submissions S."/>
        </authorList>
    </citation>
    <scope>NUCLEOTIDE SEQUENCE [LARGE SCALE GENOMIC DNA]</scope>
    <source>
        <strain evidence="4 5">DSM 25457</strain>
    </source>
</reference>
<keyword evidence="5" id="KW-1185">Reference proteome</keyword>
<dbReference type="Gene3D" id="3.40.50.720">
    <property type="entry name" value="NAD(P)-binding Rossmann-like Domain"/>
    <property type="match status" value="1"/>
</dbReference>
<feature type="compositionally biased region" description="Basic and acidic residues" evidence="2">
    <location>
        <begin position="23"/>
        <end position="34"/>
    </location>
</feature>
<dbReference type="InterPro" id="IPR050812">
    <property type="entry name" value="Preph/Arog_dehydrog"/>
</dbReference>
<evidence type="ECO:0000313" key="5">
    <source>
        <dbReference type="Proteomes" id="UP001158067"/>
    </source>
</evidence>
<accession>A0ABY1QKA7</accession>
<feature type="region of interest" description="Disordered" evidence="2">
    <location>
        <begin position="330"/>
        <end position="349"/>
    </location>
</feature>
<evidence type="ECO:0000313" key="4">
    <source>
        <dbReference type="EMBL" id="SMP74158.1"/>
    </source>
</evidence>
<name>A0ABY1QKA7_9BACT</name>
<dbReference type="PANTHER" id="PTHR21363:SF0">
    <property type="entry name" value="PREPHENATE DEHYDROGENASE [NADP(+)]"/>
    <property type="match status" value="1"/>
</dbReference>
<protein>
    <submittedName>
        <fullName evidence="4">Prephenate dehydrogenase</fullName>
    </submittedName>
</protein>
<dbReference type="InterPro" id="IPR036291">
    <property type="entry name" value="NAD(P)-bd_dom_sf"/>
</dbReference>
<dbReference type="InterPro" id="IPR046825">
    <property type="entry name" value="PDH_C"/>
</dbReference>
<evidence type="ECO:0000259" key="3">
    <source>
        <dbReference type="PROSITE" id="PS51176"/>
    </source>
</evidence>